<dbReference type="Proteomes" id="UP001273531">
    <property type="component" value="Unassembled WGS sequence"/>
</dbReference>
<dbReference type="InterPro" id="IPR007891">
    <property type="entry name" value="CHASE3"/>
</dbReference>
<dbReference type="CDD" id="cd19410">
    <property type="entry name" value="HK9-like_sensor"/>
    <property type="match status" value="1"/>
</dbReference>
<comment type="catalytic activity">
    <reaction evidence="1">
        <text>ATP + protein L-histidine = ADP + protein N-phospho-L-histidine.</text>
        <dbReference type="EC" id="2.7.13.3"/>
    </reaction>
</comment>
<dbReference type="InterPro" id="IPR001789">
    <property type="entry name" value="Sig_transdc_resp-reg_receiver"/>
</dbReference>
<comment type="caution">
    <text evidence="13">The sequence shown here is derived from an EMBL/GenBank/DDBJ whole genome shotgun (WGS) entry which is preliminary data.</text>
</comment>
<sequence>MATKRWDVALVALLLGLALISAAMVGTLLLFRAEQRADASVVRTLQVQERLNSLLTRAQEALLGESGYLVSGDTRFVGRYREARDRLYVELGELRRHVADDAGQLSAAAQLDRCWRSRLSQTDRRFLLMEAGQADAARRSIRTVLDRPITDRCRKIVVAMKGEAARQFDQQREAADRQATLLSIWLLICATAVMAFAMRSTRKALATARNASIARDQLLNANSRLHEEAASREVAENQLRQMQKMESIGQLTGGIAHDFNNMLAIVIGSLDLARRRIEKDVKRAQEHIESAMSGAQRAAQLTSQLLAFGRRQPLAPTALDASQLLRRLSELLRRTIGGNVDFQVDPAPGLWPVHADAGQLESALVNLCVNARDAMPEGGTLVVRTANVKLDRAYAKSHPDVGPGDYVSITVQDSGAGMLDEVRERAFEPFFTTKGPGKGSGLGLSQVYGFVKQSGGHVAIESEPGRGTRVCLYLPRYEGKVAEVESWRAGPETRLPAAQDSEIVLVVDDEDKVRQLAVDALRELGYIVIQAPGGEAALSLLEDQPRIDLLLTDVLMPGMSGPQLAAQVERARPEIRLLYMSGYPSDGIVSDGMLTDGVALLPKPFTIAQLAARVREVLDDKAPAAA</sequence>
<feature type="domain" description="Histidine kinase" evidence="11">
    <location>
        <begin position="254"/>
        <end position="478"/>
    </location>
</feature>
<evidence type="ECO:0000256" key="9">
    <source>
        <dbReference type="PROSITE-ProRule" id="PRU00169"/>
    </source>
</evidence>
<dbReference type="Pfam" id="PF02518">
    <property type="entry name" value="HATPase_c"/>
    <property type="match status" value="1"/>
</dbReference>
<feature type="domain" description="Response regulatory" evidence="12">
    <location>
        <begin position="503"/>
        <end position="618"/>
    </location>
</feature>
<evidence type="ECO:0000256" key="4">
    <source>
        <dbReference type="ARBA" id="ARBA00022679"/>
    </source>
</evidence>
<feature type="modified residue" description="4-aspartylphosphate" evidence="9">
    <location>
        <position position="553"/>
    </location>
</feature>
<dbReference type="Pfam" id="PF00072">
    <property type="entry name" value="Response_reg"/>
    <property type="match status" value="1"/>
</dbReference>
<dbReference type="Gene3D" id="3.30.565.10">
    <property type="entry name" value="Histidine kinase-like ATPase, C-terminal domain"/>
    <property type="match status" value="1"/>
</dbReference>
<dbReference type="InterPro" id="IPR036097">
    <property type="entry name" value="HisK_dim/P_sf"/>
</dbReference>
<protein>
    <recommendedName>
        <fullName evidence="2">histidine kinase</fullName>
        <ecNumber evidence="2">2.7.13.3</ecNumber>
    </recommendedName>
</protein>
<dbReference type="Pfam" id="PF05227">
    <property type="entry name" value="CHASE3"/>
    <property type="match status" value="1"/>
</dbReference>
<accession>A0ABU3Y252</accession>
<evidence type="ECO:0000256" key="3">
    <source>
        <dbReference type="ARBA" id="ARBA00022553"/>
    </source>
</evidence>
<dbReference type="InterPro" id="IPR004358">
    <property type="entry name" value="Sig_transdc_His_kin-like_C"/>
</dbReference>
<dbReference type="Gene3D" id="1.10.287.130">
    <property type="match status" value="1"/>
</dbReference>
<evidence type="ECO:0000259" key="12">
    <source>
        <dbReference type="PROSITE" id="PS50110"/>
    </source>
</evidence>
<dbReference type="EMBL" id="JAWJEJ010000001">
    <property type="protein sequence ID" value="MDV3455450.1"/>
    <property type="molecule type" value="Genomic_DNA"/>
</dbReference>
<dbReference type="SMART" id="SM00448">
    <property type="entry name" value="REC"/>
    <property type="match status" value="1"/>
</dbReference>
<evidence type="ECO:0000256" key="8">
    <source>
        <dbReference type="ARBA" id="ARBA00023012"/>
    </source>
</evidence>
<keyword evidence="14" id="KW-1185">Reference proteome</keyword>
<keyword evidence="6" id="KW-0418">Kinase</keyword>
<dbReference type="PRINTS" id="PR00344">
    <property type="entry name" value="BCTRLSENSOR"/>
</dbReference>
<keyword evidence="10" id="KW-1133">Transmembrane helix</keyword>
<name>A0ABU3Y252_9SPHN</name>
<organism evidence="13 14">
    <name type="scientific">Sphingomonas agrestis</name>
    <dbReference type="NCBI Taxonomy" id="3080540"/>
    <lineage>
        <taxon>Bacteria</taxon>
        <taxon>Pseudomonadati</taxon>
        <taxon>Pseudomonadota</taxon>
        <taxon>Alphaproteobacteria</taxon>
        <taxon>Sphingomonadales</taxon>
        <taxon>Sphingomonadaceae</taxon>
        <taxon>Sphingomonas</taxon>
    </lineage>
</organism>
<keyword evidence="4" id="KW-0808">Transferase</keyword>
<proteinExistence type="predicted"/>
<dbReference type="InterPro" id="IPR011006">
    <property type="entry name" value="CheY-like_superfamily"/>
</dbReference>
<keyword evidence="8" id="KW-0902">Two-component regulatory system</keyword>
<evidence type="ECO:0000259" key="11">
    <source>
        <dbReference type="PROSITE" id="PS50109"/>
    </source>
</evidence>
<dbReference type="PANTHER" id="PTHR43065:SF46">
    <property type="entry name" value="C4-DICARBOXYLATE TRANSPORT SENSOR PROTEIN DCTB"/>
    <property type="match status" value="1"/>
</dbReference>
<keyword evidence="3 9" id="KW-0597">Phosphoprotein</keyword>
<keyword evidence="10" id="KW-0472">Membrane</keyword>
<evidence type="ECO:0000256" key="6">
    <source>
        <dbReference type="ARBA" id="ARBA00022777"/>
    </source>
</evidence>
<evidence type="ECO:0000313" key="14">
    <source>
        <dbReference type="Proteomes" id="UP001273531"/>
    </source>
</evidence>
<dbReference type="RefSeq" id="WP_317224671.1">
    <property type="nucleotide sequence ID" value="NZ_JAWJEJ010000001.1"/>
</dbReference>
<dbReference type="InterPro" id="IPR005467">
    <property type="entry name" value="His_kinase_dom"/>
</dbReference>
<evidence type="ECO:0000256" key="2">
    <source>
        <dbReference type="ARBA" id="ARBA00012438"/>
    </source>
</evidence>
<dbReference type="SMART" id="SM00388">
    <property type="entry name" value="HisKA"/>
    <property type="match status" value="1"/>
</dbReference>
<reference evidence="13 14" key="1">
    <citation type="submission" date="2023-10" db="EMBL/GenBank/DDBJ databases">
        <title>Sphingomonas sp. HF-S4 16S ribosomal RNA gene Genome sequencing and assembly.</title>
        <authorList>
            <person name="Lee H."/>
        </authorList>
    </citation>
    <scope>NUCLEOTIDE SEQUENCE [LARGE SCALE GENOMIC DNA]</scope>
    <source>
        <strain evidence="13 14">HF-S4</strain>
    </source>
</reference>
<dbReference type="EC" id="2.7.13.3" evidence="2"/>
<evidence type="ECO:0000256" key="5">
    <source>
        <dbReference type="ARBA" id="ARBA00022741"/>
    </source>
</evidence>
<evidence type="ECO:0000313" key="13">
    <source>
        <dbReference type="EMBL" id="MDV3455450.1"/>
    </source>
</evidence>
<dbReference type="PROSITE" id="PS50110">
    <property type="entry name" value="RESPONSE_REGULATORY"/>
    <property type="match status" value="1"/>
</dbReference>
<dbReference type="InterPro" id="IPR003594">
    <property type="entry name" value="HATPase_dom"/>
</dbReference>
<dbReference type="CDD" id="cd16919">
    <property type="entry name" value="HATPase_CckA-like"/>
    <property type="match status" value="1"/>
</dbReference>
<evidence type="ECO:0000256" key="10">
    <source>
        <dbReference type="SAM" id="Phobius"/>
    </source>
</evidence>
<keyword evidence="10" id="KW-0812">Transmembrane</keyword>
<dbReference type="Pfam" id="PF00512">
    <property type="entry name" value="HisKA"/>
    <property type="match status" value="1"/>
</dbReference>
<feature type="transmembrane region" description="Helical" evidence="10">
    <location>
        <begin position="179"/>
        <end position="198"/>
    </location>
</feature>
<dbReference type="InterPro" id="IPR036890">
    <property type="entry name" value="HATPase_C_sf"/>
</dbReference>
<dbReference type="SUPFAM" id="SSF55874">
    <property type="entry name" value="ATPase domain of HSP90 chaperone/DNA topoisomerase II/histidine kinase"/>
    <property type="match status" value="1"/>
</dbReference>
<dbReference type="PROSITE" id="PS50109">
    <property type="entry name" value="HIS_KIN"/>
    <property type="match status" value="1"/>
</dbReference>
<dbReference type="SUPFAM" id="SSF47384">
    <property type="entry name" value="Homodimeric domain of signal transducing histidine kinase"/>
    <property type="match status" value="1"/>
</dbReference>
<evidence type="ECO:0000256" key="7">
    <source>
        <dbReference type="ARBA" id="ARBA00022840"/>
    </source>
</evidence>
<dbReference type="PANTHER" id="PTHR43065">
    <property type="entry name" value="SENSOR HISTIDINE KINASE"/>
    <property type="match status" value="1"/>
</dbReference>
<dbReference type="InterPro" id="IPR003661">
    <property type="entry name" value="HisK_dim/P_dom"/>
</dbReference>
<keyword evidence="5" id="KW-0547">Nucleotide-binding</keyword>
<evidence type="ECO:0000256" key="1">
    <source>
        <dbReference type="ARBA" id="ARBA00000085"/>
    </source>
</evidence>
<gene>
    <name evidence="13" type="ORF">RZN05_00525</name>
</gene>
<dbReference type="Gene3D" id="3.40.50.2300">
    <property type="match status" value="1"/>
</dbReference>
<dbReference type="SMART" id="SM00387">
    <property type="entry name" value="HATPase_c"/>
    <property type="match status" value="1"/>
</dbReference>
<dbReference type="SUPFAM" id="SSF52172">
    <property type="entry name" value="CheY-like"/>
    <property type="match status" value="1"/>
</dbReference>
<keyword evidence="7" id="KW-0067">ATP-binding</keyword>